<organism evidence="2 3">
    <name type="scientific">Cardamine amara subsp. amara</name>
    <dbReference type="NCBI Taxonomy" id="228776"/>
    <lineage>
        <taxon>Eukaryota</taxon>
        <taxon>Viridiplantae</taxon>
        <taxon>Streptophyta</taxon>
        <taxon>Embryophyta</taxon>
        <taxon>Tracheophyta</taxon>
        <taxon>Spermatophyta</taxon>
        <taxon>Magnoliopsida</taxon>
        <taxon>eudicotyledons</taxon>
        <taxon>Gunneridae</taxon>
        <taxon>Pentapetalae</taxon>
        <taxon>rosids</taxon>
        <taxon>malvids</taxon>
        <taxon>Brassicales</taxon>
        <taxon>Brassicaceae</taxon>
        <taxon>Cardamineae</taxon>
        <taxon>Cardamine</taxon>
    </lineage>
</organism>
<dbReference type="EMBL" id="JBANAX010000702">
    <property type="protein sequence ID" value="KAL1196414.1"/>
    <property type="molecule type" value="Genomic_DNA"/>
</dbReference>
<accession>A0ABD0ZP36</accession>
<keyword evidence="3" id="KW-1185">Reference proteome</keyword>
<dbReference type="PANTHER" id="PTHR47382">
    <property type="entry name" value="U-BOX DOMAIN-CONTAINING PROTEIN 52-LIKE"/>
    <property type="match status" value="1"/>
</dbReference>
<dbReference type="PANTHER" id="PTHR47382:SF1">
    <property type="entry name" value="USPA DOMAIN-CONTAINING PROTEIN"/>
    <property type="match status" value="1"/>
</dbReference>
<proteinExistence type="predicted"/>
<dbReference type="Proteomes" id="UP001558713">
    <property type="component" value="Unassembled WGS sequence"/>
</dbReference>
<evidence type="ECO:0000256" key="1">
    <source>
        <dbReference type="SAM" id="MobiDB-lite"/>
    </source>
</evidence>
<sequence>MEEIKNQEIEEEAESGSIMEKVYIAVGNDVQEGYKTIDWAIKKWNNIPISIVLLHLCNISQDFVYTPFGKLPASSVSEEKLQVLRKYEEQKIDKLLSKYIIFCGKLQVKAELLKVEKQDDSIQVLILDLISKLRITKLVMGITFMRSSSSRKSKSAISGSFYVYQNKPDFCEFYIICGGKMVSLKRENDVNNNNNIRSWIGKMFHDPGRNLDRSSANNDDPTSSGSPWDRNLQEIENYFLQLLSLNLEEEEKTKTVSKKQRKKKKMTWH</sequence>
<comment type="caution">
    <text evidence="2">The sequence shown here is derived from an EMBL/GenBank/DDBJ whole genome shotgun (WGS) entry which is preliminary data.</text>
</comment>
<feature type="compositionally biased region" description="Polar residues" evidence="1">
    <location>
        <begin position="213"/>
        <end position="226"/>
    </location>
</feature>
<feature type="region of interest" description="Disordered" evidence="1">
    <location>
        <begin position="210"/>
        <end position="229"/>
    </location>
</feature>
<evidence type="ECO:0000313" key="3">
    <source>
        <dbReference type="Proteomes" id="UP001558713"/>
    </source>
</evidence>
<evidence type="ECO:0000313" key="2">
    <source>
        <dbReference type="EMBL" id="KAL1196414.1"/>
    </source>
</evidence>
<dbReference type="AlphaFoldDB" id="A0ABD0ZP36"/>
<gene>
    <name evidence="2" type="ORF">V5N11_023109</name>
</gene>
<reference evidence="2 3" key="1">
    <citation type="submission" date="2024-04" db="EMBL/GenBank/DDBJ databases">
        <title>Genome assembly C_amara_ONT_v2.</title>
        <authorList>
            <person name="Yant L."/>
            <person name="Moore C."/>
            <person name="Slenker M."/>
        </authorList>
    </citation>
    <scope>NUCLEOTIDE SEQUENCE [LARGE SCALE GENOMIC DNA]</scope>
    <source>
        <tissue evidence="2">Leaf</tissue>
    </source>
</reference>
<protein>
    <submittedName>
        <fullName evidence="2">U-box domain-containing protein 50</fullName>
    </submittedName>
</protein>
<name>A0ABD0ZP36_CARAN</name>